<feature type="signal peptide" evidence="6">
    <location>
        <begin position="1"/>
        <end position="22"/>
    </location>
</feature>
<dbReference type="GO" id="GO:0042742">
    <property type="term" value="P:defense response to bacterium"/>
    <property type="evidence" value="ECO:0007669"/>
    <property type="project" value="UniProtKB-KW"/>
</dbReference>
<keyword evidence="4" id="KW-0929">Antimicrobial</keyword>
<protein>
    <submittedName>
        <fullName evidence="7">Dicentracin-like</fullName>
    </submittedName>
</protein>
<reference evidence="7" key="1">
    <citation type="submission" date="2025-08" db="UniProtKB">
        <authorList>
            <consortium name="Ensembl"/>
        </authorList>
    </citation>
    <scope>IDENTIFICATION</scope>
</reference>
<dbReference type="Ensembl" id="ENSCVAT00000027686.1">
    <property type="protein sequence ID" value="ENSCVAP00000018667.1"/>
    <property type="gene ID" value="ENSCVAG00000021947.1"/>
</dbReference>
<evidence type="ECO:0000256" key="3">
    <source>
        <dbReference type="ARBA" id="ARBA00022525"/>
    </source>
</evidence>
<dbReference type="OMA" id="FAQRRFN"/>
<keyword evidence="6" id="KW-0732">Signal</keyword>
<keyword evidence="3" id="KW-0964">Secreted</keyword>
<evidence type="ECO:0000256" key="2">
    <source>
        <dbReference type="ARBA" id="ARBA00007419"/>
    </source>
</evidence>
<keyword evidence="8" id="KW-1185">Reference proteome</keyword>
<evidence type="ECO:0000256" key="6">
    <source>
        <dbReference type="SAM" id="SignalP"/>
    </source>
</evidence>
<accession>A0A3Q2DHQ8</accession>
<dbReference type="Proteomes" id="UP000265020">
    <property type="component" value="Unassembled WGS sequence"/>
</dbReference>
<name>A0A3Q2DHQ8_CYPVA</name>
<dbReference type="GO" id="GO:0005576">
    <property type="term" value="C:extracellular region"/>
    <property type="evidence" value="ECO:0007669"/>
    <property type="project" value="UniProtKB-SubCell"/>
</dbReference>
<evidence type="ECO:0000256" key="1">
    <source>
        <dbReference type="ARBA" id="ARBA00004613"/>
    </source>
</evidence>
<feature type="chain" id="PRO_5018783145" evidence="6">
    <location>
        <begin position="23"/>
        <end position="60"/>
    </location>
</feature>
<dbReference type="Pfam" id="PF08107">
    <property type="entry name" value="Antimicrobial12"/>
    <property type="match status" value="1"/>
</dbReference>
<evidence type="ECO:0000256" key="4">
    <source>
        <dbReference type="ARBA" id="ARBA00022529"/>
    </source>
</evidence>
<evidence type="ECO:0000313" key="7">
    <source>
        <dbReference type="Ensembl" id="ENSCVAP00000018667.1"/>
    </source>
</evidence>
<comment type="subcellular location">
    <subcellularLocation>
        <location evidence="1">Secreted</location>
    </subcellularLocation>
</comment>
<comment type="similarity">
    <text evidence="2">Belongs to the pleurocidin family.</text>
</comment>
<reference evidence="7" key="2">
    <citation type="submission" date="2025-09" db="UniProtKB">
        <authorList>
            <consortium name="Ensembl"/>
        </authorList>
    </citation>
    <scope>IDENTIFICATION</scope>
</reference>
<proteinExistence type="inferred from homology"/>
<dbReference type="InterPro" id="IPR012515">
    <property type="entry name" value="Antimicrobial12"/>
</dbReference>
<evidence type="ECO:0000313" key="8">
    <source>
        <dbReference type="Proteomes" id="UP000265020"/>
    </source>
</evidence>
<organism evidence="7 8">
    <name type="scientific">Cyprinodon variegatus</name>
    <name type="common">Sheepshead minnow</name>
    <dbReference type="NCBI Taxonomy" id="28743"/>
    <lineage>
        <taxon>Eukaryota</taxon>
        <taxon>Metazoa</taxon>
        <taxon>Chordata</taxon>
        <taxon>Craniata</taxon>
        <taxon>Vertebrata</taxon>
        <taxon>Euteleostomi</taxon>
        <taxon>Actinopterygii</taxon>
        <taxon>Neopterygii</taxon>
        <taxon>Teleostei</taxon>
        <taxon>Neoteleostei</taxon>
        <taxon>Acanthomorphata</taxon>
        <taxon>Ovalentaria</taxon>
        <taxon>Atherinomorphae</taxon>
        <taxon>Cyprinodontiformes</taxon>
        <taxon>Cyprinodontidae</taxon>
        <taxon>Cyprinodon</taxon>
    </lineage>
</organism>
<dbReference type="AlphaFoldDB" id="A0A3Q2DHQ8"/>
<keyword evidence="5" id="KW-0044">Antibiotic</keyword>
<sequence length="60" mass="6914">MKVSAAFLVFSFVVLLAQPSDGFFGLIGHMLLDQQQLDQQLEEELEKRSLKHRAAQHRFN</sequence>
<evidence type="ECO:0000256" key="5">
    <source>
        <dbReference type="ARBA" id="ARBA00023022"/>
    </source>
</evidence>